<evidence type="ECO:0000313" key="1">
    <source>
        <dbReference type="Proteomes" id="UP000887576"/>
    </source>
</evidence>
<organism evidence="1 2">
    <name type="scientific">Panagrolaimus sp. JU765</name>
    <dbReference type="NCBI Taxonomy" id="591449"/>
    <lineage>
        <taxon>Eukaryota</taxon>
        <taxon>Metazoa</taxon>
        <taxon>Ecdysozoa</taxon>
        <taxon>Nematoda</taxon>
        <taxon>Chromadorea</taxon>
        <taxon>Rhabditida</taxon>
        <taxon>Tylenchina</taxon>
        <taxon>Panagrolaimomorpha</taxon>
        <taxon>Panagrolaimoidea</taxon>
        <taxon>Panagrolaimidae</taxon>
        <taxon>Panagrolaimus</taxon>
    </lineage>
</organism>
<name>A0AC34Q0B6_9BILA</name>
<proteinExistence type="predicted"/>
<reference evidence="2" key="1">
    <citation type="submission" date="2022-11" db="UniProtKB">
        <authorList>
            <consortium name="WormBaseParasite"/>
        </authorList>
    </citation>
    <scope>IDENTIFICATION</scope>
</reference>
<protein>
    <submittedName>
        <fullName evidence="2">Uncharacterized protein</fullName>
    </submittedName>
</protein>
<dbReference type="Proteomes" id="UP000887576">
    <property type="component" value="Unplaced"/>
</dbReference>
<evidence type="ECO:0000313" key="2">
    <source>
        <dbReference type="WBParaSite" id="JU765_v2.g11585.t1"/>
    </source>
</evidence>
<dbReference type="WBParaSite" id="JU765_v2.g11585.t1">
    <property type="protein sequence ID" value="JU765_v2.g11585.t1"/>
    <property type="gene ID" value="JU765_v2.g11585"/>
</dbReference>
<accession>A0AC34Q0B6</accession>
<sequence length="530" mass="61075">MISRLVNRFGRDIDVNHWIPETFFHNFTGYSVPIEPPHRQFDIWTTSEFIKRPDSANLIVFGSDSGFLDVVDIDKVLEHDGLFTRQNDFKVSQHMISCVRNIPETSIYLVVAGSGDMMLTDPTTRFCENISENTYSFHETVKTVSVHQNDSNVYASSSKEGSITIWDRRIGKVPKIKIQNAHRTIVAPNASIDCLIHADEQTLISSSTSLPSGIRFWDLRYQKVNKPMKTLEVPGSNGRISDLGLDRTCQRLFAVRTKDRIFEYSVHGETHPINAFQMPNQYHFKTSIKVSPLSDHFMITNDGKGGLLYDFQPPDNLPMAGLRGPLPLVKDQVDPRFEYPGIAFDTYANSECLLDWSFDGRYIIMGGNANLMIWSRDFVPFSECPPLKVTGNEDIVKLYRDQPLKFKRIQYTKEYAEKVQDPRWNYRFGLAHDQMYQRTDLLIRRRSSLDQLIDKDLLPPSQRNLKIIRVNCQKGKKKPLNELLISDSPSRKGRRPTLTKTPDRQKRAVKRRQVFSPSENAPITKYFTRE</sequence>